<evidence type="ECO:0000313" key="2">
    <source>
        <dbReference type="EMBL" id="MBM6700044.1"/>
    </source>
</evidence>
<evidence type="ECO:0000259" key="1">
    <source>
        <dbReference type="Pfam" id="PF13635"/>
    </source>
</evidence>
<dbReference type="AlphaFoldDB" id="A0A938WXE3"/>
<dbReference type="EMBL" id="JACLYU010000013">
    <property type="protein sequence ID" value="MBM6700044.1"/>
    <property type="molecule type" value="Genomic_DNA"/>
</dbReference>
<name>A0A938WXE3_9BIFI</name>
<protein>
    <submittedName>
        <fullName evidence="2">DUF4143 domain-containing protein</fullName>
    </submittedName>
</protein>
<organism evidence="2 3">
    <name type="scientific">Bifidobacterium pullorum subsp. saeculare</name>
    <dbReference type="NCBI Taxonomy" id="78257"/>
    <lineage>
        <taxon>Bacteria</taxon>
        <taxon>Bacillati</taxon>
        <taxon>Actinomycetota</taxon>
        <taxon>Actinomycetes</taxon>
        <taxon>Bifidobacteriales</taxon>
        <taxon>Bifidobacteriaceae</taxon>
        <taxon>Bifidobacterium</taxon>
    </lineage>
</organism>
<gene>
    <name evidence="2" type="ORF">H7U32_06955</name>
</gene>
<reference evidence="2" key="1">
    <citation type="submission" date="2020-08" db="EMBL/GenBank/DDBJ databases">
        <authorList>
            <person name="Cejkova D."/>
            <person name="Kubasova T."/>
            <person name="Jahodarova E."/>
            <person name="Rychlik I."/>
        </authorList>
    </citation>
    <scope>NUCLEOTIDE SEQUENCE</scope>
    <source>
        <strain evidence="2">An836</strain>
    </source>
</reference>
<dbReference type="Pfam" id="PF13635">
    <property type="entry name" value="DUF4143"/>
    <property type="match status" value="1"/>
</dbReference>
<keyword evidence="3" id="KW-1185">Reference proteome</keyword>
<sequence>MGDPKPALFVCAASVPVLFVFNVLSAPPRTPKLYFHDTGLLCHLLGIGSLPELLASPYLGMVFENIIVAETMKRHCNEGKAPSLFFHRITDSF</sequence>
<feature type="domain" description="DUF4143" evidence="1">
    <location>
        <begin position="29"/>
        <end position="89"/>
    </location>
</feature>
<dbReference type="Proteomes" id="UP000718821">
    <property type="component" value="Unassembled WGS sequence"/>
</dbReference>
<evidence type="ECO:0000313" key="3">
    <source>
        <dbReference type="Proteomes" id="UP000718821"/>
    </source>
</evidence>
<comment type="caution">
    <text evidence="2">The sequence shown here is derived from an EMBL/GenBank/DDBJ whole genome shotgun (WGS) entry which is preliminary data.</text>
</comment>
<reference evidence="2" key="2">
    <citation type="journal article" date="2021" name="Sci. Rep.">
        <title>The distribution of antibiotic resistance genes in chicken gut microbiota commensals.</title>
        <authorList>
            <person name="Juricova H."/>
            <person name="Matiasovicova J."/>
            <person name="Kubasova T."/>
            <person name="Cejkova D."/>
            <person name="Rychlik I."/>
        </authorList>
    </citation>
    <scope>NUCLEOTIDE SEQUENCE</scope>
    <source>
        <strain evidence="2">An836</strain>
    </source>
</reference>
<proteinExistence type="predicted"/>
<dbReference type="InterPro" id="IPR025420">
    <property type="entry name" value="DUF4143"/>
</dbReference>
<accession>A0A938WXE3</accession>